<organism evidence="7 8">
    <name type="scientific">Propionigenium maris DSM 9537</name>
    <dbReference type="NCBI Taxonomy" id="1123000"/>
    <lineage>
        <taxon>Bacteria</taxon>
        <taxon>Fusobacteriati</taxon>
        <taxon>Fusobacteriota</taxon>
        <taxon>Fusobacteriia</taxon>
        <taxon>Fusobacteriales</taxon>
        <taxon>Fusobacteriaceae</taxon>
        <taxon>Propionigenium</taxon>
    </lineage>
</organism>
<dbReference type="InterPro" id="IPR034284">
    <property type="entry name" value="CuRO_1_CopA"/>
</dbReference>
<dbReference type="PROSITE" id="PS00080">
    <property type="entry name" value="MULTICOPPER_OXIDASE2"/>
    <property type="match status" value="1"/>
</dbReference>
<dbReference type="AlphaFoldDB" id="A0A9W6LPQ9"/>
<feature type="domain" description="Plastocyanin-like" evidence="5">
    <location>
        <begin position="393"/>
        <end position="504"/>
    </location>
</feature>
<dbReference type="EMBL" id="BSDY01000033">
    <property type="protein sequence ID" value="GLI58083.1"/>
    <property type="molecule type" value="Genomic_DNA"/>
</dbReference>
<dbReference type="PANTHER" id="PTHR11709">
    <property type="entry name" value="MULTI-COPPER OXIDASE"/>
    <property type="match status" value="1"/>
</dbReference>
<evidence type="ECO:0008006" key="9">
    <source>
        <dbReference type="Google" id="ProtNLM"/>
    </source>
</evidence>
<dbReference type="InterPro" id="IPR008972">
    <property type="entry name" value="Cupredoxin"/>
</dbReference>
<gene>
    <name evidence="7" type="ORF">PM10SUCC1_35970</name>
</gene>
<dbReference type="InterPro" id="IPR002355">
    <property type="entry name" value="Cu_oxidase_Cu_BS"/>
</dbReference>
<dbReference type="GO" id="GO:0016491">
    <property type="term" value="F:oxidoreductase activity"/>
    <property type="evidence" value="ECO:0007669"/>
    <property type="project" value="UniProtKB-KW"/>
</dbReference>
<dbReference type="Gene3D" id="2.60.40.420">
    <property type="entry name" value="Cupredoxins - blue copper proteins"/>
    <property type="match status" value="3"/>
</dbReference>
<keyword evidence="2" id="KW-0560">Oxidoreductase</keyword>
<dbReference type="PANTHER" id="PTHR11709:SF394">
    <property type="entry name" value="FI03373P-RELATED"/>
    <property type="match status" value="1"/>
</dbReference>
<keyword evidence="1" id="KW-0479">Metal-binding</keyword>
<dbReference type="SUPFAM" id="SSF49503">
    <property type="entry name" value="Cupredoxins"/>
    <property type="match status" value="3"/>
</dbReference>
<dbReference type="InterPro" id="IPR011706">
    <property type="entry name" value="Cu-oxidase_C"/>
</dbReference>
<feature type="domain" description="Plastocyanin-like" evidence="6">
    <location>
        <begin position="27"/>
        <end position="139"/>
    </location>
</feature>
<evidence type="ECO:0000256" key="2">
    <source>
        <dbReference type="ARBA" id="ARBA00023002"/>
    </source>
</evidence>
<keyword evidence="8" id="KW-1185">Reference proteome</keyword>
<dbReference type="Pfam" id="PF07732">
    <property type="entry name" value="Cu-oxidase_3"/>
    <property type="match status" value="1"/>
</dbReference>
<dbReference type="GO" id="GO:0005507">
    <property type="term" value="F:copper ion binding"/>
    <property type="evidence" value="ECO:0007669"/>
    <property type="project" value="InterPro"/>
</dbReference>
<dbReference type="InterPro" id="IPR001117">
    <property type="entry name" value="Cu-oxidase_2nd"/>
</dbReference>
<evidence type="ECO:0000313" key="8">
    <source>
        <dbReference type="Proteomes" id="UP001144471"/>
    </source>
</evidence>
<evidence type="ECO:0000259" key="6">
    <source>
        <dbReference type="Pfam" id="PF07732"/>
    </source>
</evidence>
<dbReference type="CDD" id="cd13896">
    <property type="entry name" value="CuRO_3_CopA"/>
    <property type="match status" value="1"/>
</dbReference>
<evidence type="ECO:0000313" key="7">
    <source>
        <dbReference type="EMBL" id="GLI58083.1"/>
    </source>
</evidence>
<name>A0A9W6LPQ9_9FUSO</name>
<evidence type="ECO:0000259" key="5">
    <source>
        <dbReference type="Pfam" id="PF07731"/>
    </source>
</evidence>
<keyword evidence="3" id="KW-0186">Copper</keyword>
<feature type="domain" description="Plastocyanin-like" evidence="4">
    <location>
        <begin position="213"/>
        <end position="289"/>
    </location>
</feature>
<evidence type="ECO:0000259" key="4">
    <source>
        <dbReference type="Pfam" id="PF00394"/>
    </source>
</evidence>
<evidence type="ECO:0000256" key="3">
    <source>
        <dbReference type="ARBA" id="ARBA00023008"/>
    </source>
</evidence>
<evidence type="ECO:0000256" key="1">
    <source>
        <dbReference type="ARBA" id="ARBA00022723"/>
    </source>
</evidence>
<reference evidence="7" key="1">
    <citation type="submission" date="2022-12" db="EMBL/GenBank/DDBJ databases">
        <title>Reference genome sequencing for broad-spectrum identification of bacterial and archaeal isolates by mass spectrometry.</title>
        <authorList>
            <person name="Sekiguchi Y."/>
            <person name="Tourlousse D.M."/>
        </authorList>
    </citation>
    <scope>NUCLEOTIDE SEQUENCE</scope>
    <source>
        <strain evidence="7">10succ1</strain>
    </source>
</reference>
<dbReference type="Pfam" id="PF00394">
    <property type="entry name" value="Cu-oxidase"/>
    <property type="match status" value="1"/>
</dbReference>
<sequence length="678" mass="77913">MKKIFLTLYMVLSIVALGRVVEYEIDIAYTEVNFTGTPVMAMTLNGGIPGPTLEFTEGDILRVTFNNHMEVESSIHWHGLLLPNDQDGVPYLTTPPIKPGTSFTYEFPLIQSGTYWYHSHTGLQEQRGVYGSIVIHPREKQEMEEYVVVISDWIDEDPVQVLKNLKKDGDYYALKRERVQSWERFIREDRVGERIMGALMRMGPMDLSDVGYDAYLINGREHISLDGIPEGTPVKLRIINAAASSYFFLSYSNGNMKVVAADGKDVNPIEMDEILMGVAETYDVIVEAGGAFTATAQDHTGKAMLHISQVNDSEETMDHSMHMMKEEKEDIIHDEHQMMGHNEDTMDSAMDEPKSAPSMDMAHDMHSMTDGVYYDFLRAVEPASYVVGTKEREVTLRLTGDMENYVWTFDNRTLIESDKILIKRGERVRFILRNETMMHHPLHLHGHFFRVINKHGSYSPLKHTVDVPPMGTITIEFEADEEKDWFFHCHNLYHMKTGMSRVVSYEGSEPDKDIAKKLSWDKKWFSKGEITGASNYSGTDVAVFNTRNKVGFSGMASYEGEHDADLYYSRYINRFLSLVVGFNMEEDDDGEVDNRGFLAVEYLLPLLIETELRLYDDGDLEAEFFSELQLTDRVQFNWEIDTEGEYFLELEYRYRKWLSFTANSHSEYDEGVGIKVRF</sequence>
<dbReference type="Pfam" id="PF07731">
    <property type="entry name" value="Cu-oxidase_2"/>
    <property type="match status" value="1"/>
</dbReference>
<dbReference type="RefSeq" id="WP_281837756.1">
    <property type="nucleotide sequence ID" value="NZ_BSDY01000033.1"/>
</dbReference>
<protein>
    <recommendedName>
        <fullName evidence="9">Copper oxidase</fullName>
    </recommendedName>
</protein>
<dbReference type="CDD" id="cd13848">
    <property type="entry name" value="CuRO_1_CopA"/>
    <property type="match status" value="1"/>
</dbReference>
<accession>A0A9W6LPQ9</accession>
<dbReference type="InterPro" id="IPR011707">
    <property type="entry name" value="Cu-oxidase-like_N"/>
</dbReference>
<dbReference type="Proteomes" id="UP001144471">
    <property type="component" value="Unassembled WGS sequence"/>
</dbReference>
<comment type="caution">
    <text evidence="7">The sequence shown here is derived from an EMBL/GenBank/DDBJ whole genome shotgun (WGS) entry which is preliminary data.</text>
</comment>
<dbReference type="InterPro" id="IPR045087">
    <property type="entry name" value="Cu-oxidase_fam"/>
</dbReference>
<dbReference type="InterPro" id="IPR034279">
    <property type="entry name" value="CuRO_3_CopA"/>
</dbReference>
<proteinExistence type="predicted"/>